<feature type="region of interest" description="Disordered" evidence="1">
    <location>
        <begin position="1"/>
        <end position="22"/>
    </location>
</feature>
<evidence type="ECO:0000259" key="2">
    <source>
        <dbReference type="PROSITE" id="PS50072"/>
    </source>
</evidence>
<dbReference type="GO" id="GO:0003755">
    <property type="term" value="F:peptidyl-prolyl cis-trans isomerase activity"/>
    <property type="evidence" value="ECO:0007669"/>
    <property type="project" value="InterPro"/>
</dbReference>
<dbReference type="InterPro" id="IPR044185">
    <property type="entry name" value="CYP26-2-like"/>
</dbReference>
<keyword evidence="4" id="KW-1185">Reference proteome</keyword>
<dbReference type="PANTHER" id="PTHR47724">
    <property type="entry name" value="PEPTIDYL-PROLYL CIS-TRANS ISOMERASE CYP26-2, CHLOROPLASTIC"/>
    <property type="match status" value="1"/>
</dbReference>
<gene>
    <name evidence="3" type="ORF">CYMTET_43384</name>
</gene>
<comment type="caution">
    <text evidence="3">The sequence shown here is derived from an EMBL/GenBank/DDBJ whole genome shotgun (WGS) entry which is preliminary data.</text>
</comment>
<dbReference type="Gene3D" id="2.40.100.10">
    <property type="entry name" value="Cyclophilin-like"/>
    <property type="match status" value="1"/>
</dbReference>
<feature type="domain" description="PPIase cyclophilin-type" evidence="2">
    <location>
        <begin position="73"/>
        <end position="238"/>
    </location>
</feature>
<dbReference type="InterPro" id="IPR029000">
    <property type="entry name" value="Cyclophilin-like_dom_sf"/>
</dbReference>
<feature type="region of interest" description="Disordered" evidence="1">
    <location>
        <begin position="283"/>
        <end position="346"/>
    </location>
</feature>
<dbReference type="AlphaFoldDB" id="A0AAE0F0L4"/>
<dbReference type="PANTHER" id="PTHR47724:SF1">
    <property type="entry name" value="PEPTIDYL-PROLYL CIS-TRANS ISOMERASE CYP26-2, CHLOROPLASTIC"/>
    <property type="match status" value="1"/>
</dbReference>
<dbReference type="EMBL" id="LGRX02029208">
    <property type="protein sequence ID" value="KAK3247104.1"/>
    <property type="molecule type" value="Genomic_DNA"/>
</dbReference>
<dbReference type="GO" id="GO:0009507">
    <property type="term" value="C:chloroplast"/>
    <property type="evidence" value="ECO:0007669"/>
    <property type="project" value="TreeGrafter"/>
</dbReference>
<accession>A0AAE0F0L4</accession>
<evidence type="ECO:0000313" key="3">
    <source>
        <dbReference type="EMBL" id="KAK3247104.1"/>
    </source>
</evidence>
<feature type="compositionally biased region" description="Polar residues" evidence="1">
    <location>
        <begin position="303"/>
        <end position="321"/>
    </location>
</feature>
<evidence type="ECO:0000313" key="4">
    <source>
        <dbReference type="Proteomes" id="UP001190700"/>
    </source>
</evidence>
<feature type="compositionally biased region" description="Basic and acidic residues" evidence="1">
    <location>
        <begin position="1"/>
        <end position="14"/>
    </location>
</feature>
<dbReference type="InterPro" id="IPR002130">
    <property type="entry name" value="Cyclophilin-type_PPIase_dom"/>
</dbReference>
<name>A0AAE0F0L4_9CHLO</name>
<feature type="compositionally biased region" description="Basic and acidic residues" evidence="1">
    <location>
        <begin position="283"/>
        <end position="294"/>
    </location>
</feature>
<evidence type="ECO:0000256" key="1">
    <source>
        <dbReference type="SAM" id="MobiDB-lite"/>
    </source>
</evidence>
<reference evidence="3 4" key="1">
    <citation type="journal article" date="2015" name="Genome Biol. Evol.">
        <title>Comparative Genomics of a Bacterivorous Green Alga Reveals Evolutionary Causalities and Consequences of Phago-Mixotrophic Mode of Nutrition.</title>
        <authorList>
            <person name="Burns J.A."/>
            <person name="Paasch A."/>
            <person name="Narechania A."/>
            <person name="Kim E."/>
        </authorList>
    </citation>
    <scope>NUCLEOTIDE SEQUENCE [LARGE SCALE GENOMIC DNA]</scope>
    <source>
        <strain evidence="3 4">PLY_AMNH</strain>
    </source>
</reference>
<proteinExistence type="predicted"/>
<protein>
    <recommendedName>
        <fullName evidence="2">PPIase cyclophilin-type domain-containing protein</fullName>
    </recommendedName>
</protein>
<dbReference type="SUPFAM" id="SSF50891">
    <property type="entry name" value="Cyclophilin-like"/>
    <property type="match status" value="1"/>
</dbReference>
<sequence length="346" mass="36734">MGKGGTKFEGDQIGHRAGRSRAWSGKAARDAMFDFQRTGYHPCQEDEHADDERAAYDDGQKLPHRNAKRECVFLSISHQDEHVGHLSIELYEDLVPIAARTFRLLCTGAGSDGVTAGACYRGSEFHKLRLSKGGAEDLMVEGGLIPEASLNAELKEKRETGAEGLTHACGGVVCLRRTGTQFCVTLRAAPELDASEYIIVGKVVGGHTVADVLKEKLREVAAAPLGKIPNPIISDCGQLMAGGLSDAALERLLEARSAGSKEAAAQAAEIAQETPAQTAARLRREAAERSKEVRSALQAGLEQAQSSSKRQRGGSTSNSAAGTAKGPKGAMFMEPNDGAIGRKLSR</sequence>
<dbReference type="Pfam" id="PF00160">
    <property type="entry name" value="Pro_isomerase"/>
    <property type="match status" value="1"/>
</dbReference>
<organism evidence="3 4">
    <name type="scientific">Cymbomonas tetramitiformis</name>
    <dbReference type="NCBI Taxonomy" id="36881"/>
    <lineage>
        <taxon>Eukaryota</taxon>
        <taxon>Viridiplantae</taxon>
        <taxon>Chlorophyta</taxon>
        <taxon>Pyramimonadophyceae</taxon>
        <taxon>Pyramimonadales</taxon>
        <taxon>Pyramimonadaceae</taxon>
        <taxon>Cymbomonas</taxon>
    </lineage>
</organism>
<dbReference type="Proteomes" id="UP001190700">
    <property type="component" value="Unassembled WGS sequence"/>
</dbReference>
<dbReference type="PROSITE" id="PS50072">
    <property type="entry name" value="CSA_PPIASE_2"/>
    <property type="match status" value="1"/>
</dbReference>